<evidence type="ECO:0000256" key="1">
    <source>
        <dbReference type="PROSITE-ProRule" id="PRU00703"/>
    </source>
</evidence>
<dbReference type="InterPro" id="IPR001509">
    <property type="entry name" value="Epimerase_deHydtase"/>
</dbReference>
<keyword evidence="1" id="KW-0129">CBS domain</keyword>
<dbReference type="PROSITE" id="PS51371">
    <property type="entry name" value="CBS"/>
    <property type="match status" value="1"/>
</dbReference>
<sequence>MIQKEFKKYVYSPSTTLQEAIHDLYRKKVEICLVCDKKNHLRGILTIGDIKQAILDGFDPDSSVATIMNANFISASVDTNKEELINLSFKNRGYLKGHIKRVPILNKEGVLIGLYVNEKIKDPVLPKSVLITGGAGYVGSILSRKLLNKGYRVTVLDNLSFGSRGIMDLQKKRNFKLIKGDIRNIGELIKGIKSVDCVIHLAGVVGDPASSVNPVYTMETNHFSTKSLIEICRHYQVPRLVFASSCSVYGASSELLTEKSKVRPLSLYAKTKVSSEKFLLSNANSYFHPVILRFGTLYGLSPRMRFDLVVNTMTASAYFKNKIMVNGGSQWRPLLHVNDAAEACVLAVDAPLKKVSGQIFNVGFTGHNFTICQIAKVINKLVKNSKIEEADFVKDRRDYKVSFSKIKKILGFDNPISLQSGIKEILAFFKAGQFKDFRNRRFNNYLTQIRNI</sequence>
<dbReference type="InterPro" id="IPR050177">
    <property type="entry name" value="Lipid_A_modif_metabolic_enz"/>
</dbReference>
<dbReference type="InterPro" id="IPR046342">
    <property type="entry name" value="CBS_dom_sf"/>
</dbReference>
<dbReference type="EMBL" id="MGJB01000006">
    <property type="protein sequence ID" value="OGM98916.1"/>
    <property type="molecule type" value="Genomic_DNA"/>
</dbReference>
<dbReference type="Gene3D" id="3.40.50.720">
    <property type="entry name" value="NAD(P)-binding Rossmann-like Domain"/>
    <property type="match status" value="1"/>
</dbReference>
<dbReference type="InterPro" id="IPR036291">
    <property type="entry name" value="NAD(P)-bd_dom_sf"/>
</dbReference>
<dbReference type="SUPFAM" id="SSF54631">
    <property type="entry name" value="CBS-domain pair"/>
    <property type="match status" value="1"/>
</dbReference>
<gene>
    <name evidence="3" type="ORF">A2649_00945</name>
</gene>
<dbReference type="PANTHER" id="PTHR43245:SF23">
    <property type="entry name" value="NAD(P)-BINDING DOMAIN-CONTAINING PROTEIN"/>
    <property type="match status" value="1"/>
</dbReference>
<organism evidence="3 4">
    <name type="scientific">Candidatus Yanofskybacteria bacterium RIFCSPHIGHO2_01_FULL_41_26</name>
    <dbReference type="NCBI Taxonomy" id="1802661"/>
    <lineage>
        <taxon>Bacteria</taxon>
        <taxon>Candidatus Yanofskyibacteriota</taxon>
    </lineage>
</organism>
<reference evidence="3 4" key="1">
    <citation type="journal article" date="2016" name="Nat. Commun.">
        <title>Thousands of microbial genomes shed light on interconnected biogeochemical processes in an aquifer system.</title>
        <authorList>
            <person name="Anantharaman K."/>
            <person name="Brown C.T."/>
            <person name="Hug L.A."/>
            <person name="Sharon I."/>
            <person name="Castelle C.J."/>
            <person name="Probst A.J."/>
            <person name="Thomas B.C."/>
            <person name="Singh A."/>
            <person name="Wilkins M.J."/>
            <person name="Karaoz U."/>
            <person name="Brodie E.L."/>
            <person name="Williams K.H."/>
            <person name="Hubbard S.S."/>
            <person name="Banfield J.F."/>
        </authorList>
    </citation>
    <scope>NUCLEOTIDE SEQUENCE [LARGE SCALE GENOMIC DNA]</scope>
</reference>
<dbReference type="Gene3D" id="3.10.580.10">
    <property type="entry name" value="CBS-domain"/>
    <property type="match status" value="1"/>
</dbReference>
<evidence type="ECO:0000313" key="4">
    <source>
        <dbReference type="Proteomes" id="UP000176893"/>
    </source>
</evidence>
<dbReference type="PANTHER" id="PTHR43245">
    <property type="entry name" value="BIFUNCTIONAL POLYMYXIN RESISTANCE PROTEIN ARNA"/>
    <property type="match status" value="1"/>
</dbReference>
<accession>A0A1F8EDG4</accession>
<name>A0A1F8EDG4_9BACT</name>
<dbReference type="STRING" id="1802661.A2649_00945"/>
<dbReference type="InterPro" id="IPR000644">
    <property type="entry name" value="CBS_dom"/>
</dbReference>
<evidence type="ECO:0000313" key="3">
    <source>
        <dbReference type="EMBL" id="OGM98916.1"/>
    </source>
</evidence>
<feature type="domain" description="CBS" evidence="2">
    <location>
        <begin position="1"/>
        <end position="62"/>
    </location>
</feature>
<dbReference type="SUPFAM" id="SSF51735">
    <property type="entry name" value="NAD(P)-binding Rossmann-fold domains"/>
    <property type="match status" value="1"/>
</dbReference>
<dbReference type="SMART" id="SM00116">
    <property type="entry name" value="CBS"/>
    <property type="match status" value="1"/>
</dbReference>
<proteinExistence type="predicted"/>
<dbReference type="Pfam" id="PF00571">
    <property type="entry name" value="CBS"/>
    <property type="match status" value="2"/>
</dbReference>
<dbReference type="AlphaFoldDB" id="A0A1F8EDG4"/>
<evidence type="ECO:0000259" key="2">
    <source>
        <dbReference type="PROSITE" id="PS51371"/>
    </source>
</evidence>
<dbReference type="Proteomes" id="UP000176893">
    <property type="component" value="Unassembled WGS sequence"/>
</dbReference>
<protein>
    <recommendedName>
        <fullName evidence="2">CBS domain-containing protein</fullName>
    </recommendedName>
</protein>
<comment type="caution">
    <text evidence="3">The sequence shown here is derived from an EMBL/GenBank/DDBJ whole genome shotgun (WGS) entry which is preliminary data.</text>
</comment>
<dbReference type="Pfam" id="PF01370">
    <property type="entry name" value="Epimerase"/>
    <property type="match status" value="1"/>
</dbReference>